<dbReference type="GO" id="GO:0022857">
    <property type="term" value="F:transmembrane transporter activity"/>
    <property type="evidence" value="ECO:0007669"/>
    <property type="project" value="InterPro"/>
</dbReference>
<keyword evidence="6 11" id="KW-0067">ATP-binding</keyword>
<evidence type="ECO:0000256" key="6">
    <source>
        <dbReference type="ARBA" id="ARBA00022840"/>
    </source>
</evidence>
<evidence type="ECO:0000259" key="10">
    <source>
        <dbReference type="PROSITE" id="PS50893"/>
    </source>
</evidence>
<dbReference type="InterPro" id="IPR017871">
    <property type="entry name" value="ABC_transporter-like_CS"/>
</dbReference>
<proteinExistence type="inferred from homology"/>
<dbReference type="GO" id="GO:0043190">
    <property type="term" value="C:ATP-binding cassette (ABC) transporter complex"/>
    <property type="evidence" value="ECO:0007669"/>
    <property type="project" value="InterPro"/>
</dbReference>
<dbReference type="GO" id="GO:0015697">
    <property type="term" value="P:quaternary ammonium group transport"/>
    <property type="evidence" value="ECO:0007669"/>
    <property type="project" value="UniProtKB-ARBA"/>
</dbReference>
<dbReference type="SUPFAM" id="SSF50331">
    <property type="entry name" value="MOP-like"/>
    <property type="match status" value="1"/>
</dbReference>
<evidence type="ECO:0000256" key="2">
    <source>
        <dbReference type="ARBA" id="ARBA00022448"/>
    </source>
</evidence>
<evidence type="ECO:0000256" key="4">
    <source>
        <dbReference type="ARBA" id="ARBA00022519"/>
    </source>
</evidence>
<name>A0A947D701_9HYPH</name>
<keyword evidence="2" id="KW-0813">Transport</keyword>
<evidence type="ECO:0000256" key="1">
    <source>
        <dbReference type="ARBA" id="ARBA00005417"/>
    </source>
</evidence>
<accession>A0A947D701</accession>
<dbReference type="FunFam" id="3.40.50.300:FF:000425">
    <property type="entry name" value="Probable ABC transporter, ATP-binding subunit"/>
    <property type="match status" value="1"/>
</dbReference>
<dbReference type="Gene3D" id="2.40.50.100">
    <property type="match status" value="1"/>
</dbReference>
<reference evidence="11 12" key="1">
    <citation type="submission" date="2021-06" db="EMBL/GenBank/DDBJ databases">
        <authorList>
            <person name="Grouzdev D.S."/>
            <person name="Koziaeva V."/>
        </authorList>
    </citation>
    <scope>NUCLEOTIDE SEQUENCE [LARGE SCALE GENOMIC DNA]</scope>
    <source>
        <strain evidence="11 12">22</strain>
    </source>
</reference>
<dbReference type="GO" id="GO:0005524">
    <property type="term" value="F:ATP binding"/>
    <property type="evidence" value="ECO:0007669"/>
    <property type="project" value="UniProtKB-KW"/>
</dbReference>
<keyword evidence="7" id="KW-1278">Translocase</keyword>
<dbReference type="Proteomes" id="UP000766595">
    <property type="component" value="Unassembled WGS sequence"/>
</dbReference>
<keyword evidence="8" id="KW-0472">Membrane</keyword>
<dbReference type="InterPro" id="IPR027417">
    <property type="entry name" value="P-loop_NTPase"/>
</dbReference>
<dbReference type="Pfam" id="PF08402">
    <property type="entry name" value="TOBE_2"/>
    <property type="match status" value="1"/>
</dbReference>
<feature type="compositionally biased region" description="Basic residues" evidence="9">
    <location>
        <begin position="28"/>
        <end position="39"/>
    </location>
</feature>
<feature type="compositionally biased region" description="Low complexity" evidence="9">
    <location>
        <begin position="16"/>
        <end position="27"/>
    </location>
</feature>
<evidence type="ECO:0000313" key="11">
    <source>
        <dbReference type="EMBL" id="MBT9292096.1"/>
    </source>
</evidence>
<comment type="caution">
    <text evidence="11">The sequence shown here is derived from an EMBL/GenBank/DDBJ whole genome shotgun (WGS) entry which is preliminary data.</text>
</comment>
<dbReference type="Gene3D" id="3.40.50.300">
    <property type="entry name" value="P-loop containing nucleotide triphosphate hydrolases"/>
    <property type="match status" value="1"/>
</dbReference>
<dbReference type="InterPro" id="IPR003593">
    <property type="entry name" value="AAA+_ATPase"/>
</dbReference>
<evidence type="ECO:0000256" key="3">
    <source>
        <dbReference type="ARBA" id="ARBA00022475"/>
    </source>
</evidence>
<dbReference type="GO" id="GO:0016887">
    <property type="term" value="F:ATP hydrolysis activity"/>
    <property type="evidence" value="ECO:0007669"/>
    <property type="project" value="InterPro"/>
</dbReference>
<dbReference type="Pfam" id="PF00005">
    <property type="entry name" value="ABC_tran"/>
    <property type="match status" value="1"/>
</dbReference>
<protein>
    <submittedName>
        <fullName evidence="11">ABC transporter ATP-binding protein</fullName>
    </submittedName>
</protein>
<evidence type="ECO:0000256" key="8">
    <source>
        <dbReference type="ARBA" id="ARBA00023136"/>
    </source>
</evidence>
<keyword evidence="5" id="KW-0547">Nucleotide-binding</keyword>
<feature type="region of interest" description="Disordered" evidence="9">
    <location>
        <begin position="1"/>
        <end position="40"/>
    </location>
</feature>
<evidence type="ECO:0000313" key="12">
    <source>
        <dbReference type="Proteomes" id="UP000766595"/>
    </source>
</evidence>
<gene>
    <name evidence="11" type="ORF">KL771_21715</name>
</gene>
<keyword evidence="3" id="KW-1003">Cell membrane</keyword>
<evidence type="ECO:0000256" key="7">
    <source>
        <dbReference type="ARBA" id="ARBA00022967"/>
    </source>
</evidence>
<keyword evidence="4" id="KW-0997">Cell inner membrane</keyword>
<dbReference type="InterPro" id="IPR050093">
    <property type="entry name" value="ABC_SmlMolc_Importer"/>
</dbReference>
<keyword evidence="12" id="KW-1185">Reference proteome</keyword>
<dbReference type="SMART" id="SM00382">
    <property type="entry name" value="AAA"/>
    <property type="match status" value="1"/>
</dbReference>
<comment type="similarity">
    <text evidence="1">Belongs to the ABC transporter superfamily.</text>
</comment>
<evidence type="ECO:0000256" key="5">
    <source>
        <dbReference type="ARBA" id="ARBA00022741"/>
    </source>
</evidence>
<dbReference type="InterPro" id="IPR003439">
    <property type="entry name" value="ABC_transporter-like_ATP-bd"/>
</dbReference>
<dbReference type="EMBL" id="JAHHZF010000011">
    <property type="protein sequence ID" value="MBT9292096.1"/>
    <property type="molecule type" value="Genomic_DNA"/>
</dbReference>
<dbReference type="InterPro" id="IPR013611">
    <property type="entry name" value="Transp-assoc_OB_typ2"/>
</dbReference>
<evidence type="ECO:0000256" key="9">
    <source>
        <dbReference type="SAM" id="MobiDB-lite"/>
    </source>
</evidence>
<dbReference type="PROSITE" id="PS50893">
    <property type="entry name" value="ABC_TRANSPORTER_2"/>
    <property type="match status" value="1"/>
</dbReference>
<organism evidence="11 12">
    <name type="scientific">Prosthecodimorpha staleyi</name>
    <dbReference type="NCBI Taxonomy" id="2840188"/>
    <lineage>
        <taxon>Bacteria</taxon>
        <taxon>Pseudomonadati</taxon>
        <taxon>Pseudomonadota</taxon>
        <taxon>Alphaproteobacteria</taxon>
        <taxon>Hyphomicrobiales</taxon>
        <taxon>Ancalomicrobiaceae</taxon>
        <taxon>Prosthecodimorpha</taxon>
    </lineage>
</organism>
<dbReference type="PANTHER" id="PTHR42781:SF5">
    <property type="entry name" value="PUTRESCINE TRANSPORT ATP-BINDING PROTEIN POTG"/>
    <property type="match status" value="1"/>
</dbReference>
<feature type="domain" description="ABC transporter" evidence="10">
    <location>
        <begin position="48"/>
        <end position="278"/>
    </location>
</feature>
<dbReference type="InterPro" id="IPR008995">
    <property type="entry name" value="Mo/tungstate-bd_C_term_dom"/>
</dbReference>
<dbReference type="PROSITE" id="PS00211">
    <property type="entry name" value="ABC_TRANSPORTER_1"/>
    <property type="match status" value="1"/>
</dbReference>
<sequence length="385" mass="41500">MAGLDRRPSRPLPTKPAVGAAAAPVSPARRHAPPRRFPARSRSLPVHLSIRALTKRFGTVTALDRVDLDIRDGEFVCLLGPSGCGKTTLLRIVAGLDDASDGRVDLDGTDLTAVPARRRGFGIVFQSYSLFPNLTVAENVGYGLKLRKVARATIEERVKSLLALVELPQIAGRFPHELSGGQQQRVALARALAVEPKLLLLDEPLSALDAKVRLQLRDEIRALQQRIGVPTLMVTHDQEEALAVADRVVLMRAGRIEQEDAPERIYLHPKTRFVAEFVGHMNFLGPADRDRLGAPLLVEGDRAPTEGSTAGIRPEHVALEPAGAEGPNRFQGRVKSSHFLGATTRTVVDAGGVEIIADRAGGAVEPVGKAVAVHLPVVRVTELRP</sequence>
<dbReference type="AlphaFoldDB" id="A0A947D701"/>
<dbReference type="SUPFAM" id="SSF52540">
    <property type="entry name" value="P-loop containing nucleoside triphosphate hydrolases"/>
    <property type="match status" value="1"/>
</dbReference>
<dbReference type="PANTHER" id="PTHR42781">
    <property type="entry name" value="SPERMIDINE/PUTRESCINE IMPORT ATP-BINDING PROTEIN POTA"/>
    <property type="match status" value="1"/>
</dbReference>